<organism evidence="3 4">
    <name type="scientific">Sordaria brevicollis</name>
    <dbReference type="NCBI Taxonomy" id="83679"/>
    <lineage>
        <taxon>Eukaryota</taxon>
        <taxon>Fungi</taxon>
        <taxon>Dikarya</taxon>
        <taxon>Ascomycota</taxon>
        <taxon>Pezizomycotina</taxon>
        <taxon>Sordariomycetes</taxon>
        <taxon>Sordariomycetidae</taxon>
        <taxon>Sordariales</taxon>
        <taxon>Sordariaceae</taxon>
        <taxon>Sordaria</taxon>
    </lineage>
</organism>
<keyword evidence="1" id="KW-1133">Transmembrane helix</keyword>
<evidence type="ECO:0000256" key="1">
    <source>
        <dbReference type="SAM" id="Phobius"/>
    </source>
</evidence>
<protein>
    <submittedName>
        <fullName evidence="3">Uncharacterized protein</fullName>
    </submittedName>
</protein>
<keyword evidence="1" id="KW-0472">Membrane</keyword>
<dbReference type="AlphaFoldDB" id="A0AAE0PAN7"/>
<dbReference type="Pfam" id="PF14610">
    <property type="entry name" value="Psg1"/>
    <property type="match status" value="1"/>
</dbReference>
<feature type="chain" id="PRO_5042141948" evidence="2">
    <location>
        <begin position="23"/>
        <end position="334"/>
    </location>
</feature>
<comment type="caution">
    <text evidence="3">The sequence shown here is derived from an EMBL/GenBank/DDBJ whole genome shotgun (WGS) entry which is preliminary data.</text>
</comment>
<keyword evidence="2" id="KW-0732">Signal</keyword>
<evidence type="ECO:0000313" key="3">
    <source>
        <dbReference type="EMBL" id="KAK3396348.1"/>
    </source>
</evidence>
<gene>
    <name evidence="3" type="ORF">B0T20DRAFT_358290</name>
</gene>
<keyword evidence="1" id="KW-0812">Transmembrane</keyword>
<sequence length="334" mass="36988">MFATFPTLSAATWLLLLGSSSAMPAGVFESESSITASSTATAAGPDITALTAVWTTVNDRGRPITVTPVLTTIDGTPTVISAAPVPTADADDIILDDEEQPPFKKPGSGAFEQCHNIDGPYAPFCEPSHAQNISINTDQHITWDPEYFGHNTSVKIVAFYDLQGTDQAFTTDYMSSGWGYYEWKVKKNLFSPKAYKKQQAVNVTLGFGVKNHNDHRVHFIRGPTVTITRTRRFHQHKNELPDGAALYIGIPAMVGFVLLVSCGTCLMNRKLRRIGVGSVMGRGTRYNLLGKSKKKGLFGKKNKDEDIRLMGRDEFEVDDRDYRQTPDMEDRWSR</sequence>
<evidence type="ECO:0000313" key="4">
    <source>
        <dbReference type="Proteomes" id="UP001281003"/>
    </source>
</evidence>
<feature type="transmembrane region" description="Helical" evidence="1">
    <location>
        <begin position="244"/>
        <end position="266"/>
    </location>
</feature>
<accession>A0AAE0PAN7</accession>
<reference evidence="3" key="1">
    <citation type="journal article" date="2023" name="Mol. Phylogenet. Evol.">
        <title>Genome-scale phylogeny and comparative genomics of the fungal order Sordariales.</title>
        <authorList>
            <person name="Hensen N."/>
            <person name="Bonometti L."/>
            <person name="Westerberg I."/>
            <person name="Brannstrom I.O."/>
            <person name="Guillou S."/>
            <person name="Cros-Aarteil S."/>
            <person name="Calhoun S."/>
            <person name="Haridas S."/>
            <person name="Kuo A."/>
            <person name="Mondo S."/>
            <person name="Pangilinan J."/>
            <person name="Riley R."/>
            <person name="LaButti K."/>
            <person name="Andreopoulos B."/>
            <person name="Lipzen A."/>
            <person name="Chen C."/>
            <person name="Yan M."/>
            <person name="Daum C."/>
            <person name="Ng V."/>
            <person name="Clum A."/>
            <person name="Steindorff A."/>
            <person name="Ohm R.A."/>
            <person name="Martin F."/>
            <person name="Silar P."/>
            <person name="Natvig D.O."/>
            <person name="Lalanne C."/>
            <person name="Gautier V."/>
            <person name="Ament-Velasquez S.L."/>
            <person name="Kruys A."/>
            <person name="Hutchinson M.I."/>
            <person name="Powell A.J."/>
            <person name="Barry K."/>
            <person name="Miller A.N."/>
            <person name="Grigoriev I.V."/>
            <person name="Debuchy R."/>
            <person name="Gladieux P."/>
            <person name="Hiltunen Thoren M."/>
            <person name="Johannesson H."/>
        </authorList>
    </citation>
    <scope>NUCLEOTIDE SEQUENCE</scope>
    <source>
        <strain evidence="3">FGSC 1904</strain>
    </source>
</reference>
<keyword evidence="4" id="KW-1185">Reference proteome</keyword>
<dbReference type="InterPro" id="IPR028000">
    <property type="entry name" value="Pma1"/>
</dbReference>
<proteinExistence type="predicted"/>
<feature type="signal peptide" evidence="2">
    <location>
        <begin position="1"/>
        <end position="22"/>
    </location>
</feature>
<dbReference type="Proteomes" id="UP001281003">
    <property type="component" value="Unassembled WGS sequence"/>
</dbReference>
<reference evidence="3" key="2">
    <citation type="submission" date="2023-07" db="EMBL/GenBank/DDBJ databases">
        <authorList>
            <consortium name="Lawrence Berkeley National Laboratory"/>
            <person name="Haridas S."/>
            <person name="Hensen N."/>
            <person name="Bonometti L."/>
            <person name="Westerberg I."/>
            <person name="Brannstrom I.O."/>
            <person name="Guillou S."/>
            <person name="Cros-Aarteil S."/>
            <person name="Calhoun S."/>
            <person name="Kuo A."/>
            <person name="Mondo S."/>
            <person name="Pangilinan J."/>
            <person name="Riley R."/>
            <person name="LaButti K."/>
            <person name="Andreopoulos B."/>
            <person name="Lipzen A."/>
            <person name="Chen C."/>
            <person name="Yanf M."/>
            <person name="Daum C."/>
            <person name="Ng V."/>
            <person name="Clum A."/>
            <person name="Steindorff A."/>
            <person name="Ohm R."/>
            <person name="Martin F."/>
            <person name="Silar P."/>
            <person name="Natvig D."/>
            <person name="Lalanne C."/>
            <person name="Gautier V."/>
            <person name="Ament-velasquez S.L."/>
            <person name="Kruys A."/>
            <person name="Hutchinson M.I."/>
            <person name="Powell A.J."/>
            <person name="Barry K."/>
            <person name="Miller A.N."/>
            <person name="Grigoriev I.V."/>
            <person name="Debuchy R."/>
            <person name="Gladieux P."/>
            <person name="Thoren M.H."/>
            <person name="Johannesson H."/>
        </authorList>
    </citation>
    <scope>NUCLEOTIDE SEQUENCE</scope>
    <source>
        <strain evidence="3">FGSC 1904</strain>
    </source>
</reference>
<evidence type="ECO:0000256" key="2">
    <source>
        <dbReference type="SAM" id="SignalP"/>
    </source>
</evidence>
<name>A0AAE0PAN7_SORBR</name>
<dbReference type="EMBL" id="JAUTDP010000009">
    <property type="protein sequence ID" value="KAK3396348.1"/>
    <property type="molecule type" value="Genomic_DNA"/>
</dbReference>